<gene>
    <name evidence="1" type="ORF">NWT39_14940</name>
</gene>
<organism evidence="1">
    <name type="scientific">Nitrososphaera viennensis</name>
    <dbReference type="NCBI Taxonomy" id="1034015"/>
    <lineage>
        <taxon>Archaea</taxon>
        <taxon>Nitrososphaerota</taxon>
        <taxon>Nitrososphaeria</taxon>
        <taxon>Nitrososphaerales</taxon>
        <taxon>Nitrososphaeraceae</taxon>
        <taxon>Nitrososphaera</taxon>
    </lineage>
</organism>
<sequence length="175" mass="18693">MESKSVVTRIERQNDITVLDIGLRICGDSTDPMKVPGNPENPAKLSRSASEQATIQLCYSADATTSKVLLFGLELHREGPVTLTTMEDGSAQGQIAKGIIASIGKPSITIRGSSTLGDSTSGSNNHVIDKLNLVVTTNPDAEMGKHMFGVSMFKPDETGVSGMLLIQWVYVDIVE</sequence>
<dbReference type="Proteomes" id="UP001059771">
    <property type="component" value="Chromosome"/>
</dbReference>
<protein>
    <submittedName>
        <fullName evidence="1">Uncharacterized protein</fullName>
    </submittedName>
</protein>
<dbReference type="EMBL" id="CP103305">
    <property type="protein sequence ID" value="UVS69184.1"/>
    <property type="molecule type" value="Genomic_DNA"/>
</dbReference>
<dbReference type="AlphaFoldDB" id="A0A977NLU8"/>
<reference evidence="1" key="1">
    <citation type="submission" date="2022-08" db="EMBL/GenBank/DDBJ databases">
        <title>Dynamic responses of ammonia-oxidizing microbial communities induced by reactive oxygen species (ROS) in fluctuating redox aquifers.</title>
        <authorList>
            <person name="Wang P."/>
            <person name="Wang H."/>
        </authorList>
    </citation>
    <scope>NUCLEOTIDE SEQUENCE</scope>
    <source>
        <strain evidence="1">PLX03</strain>
    </source>
</reference>
<evidence type="ECO:0000313" key="1">
    <source>
        <dbReference type="EMBL" id="UVS69184.1"/>
    </source>
</evidence>
<dbReference type="RefSeq" id="WP_075055891.1">
    <property type="nucleotide sequence ID" value="NZ_CP103305.1"/>
</dbReference>
<dbReference type="GeneID" id="74948259"/>
<accession>A0A977NLU8</accession>
<name>A0A977NLU8_9ARCH</name>
<proteinExistence type="predicted"/>